<keyword evidence="13" id="KW-1185">Reference proteome</keyword>
<feature type="compositionally biased region" description="Low complexity" evidence="10">
    <location>
        <begin position="505"/>
        <end position="525"/>
    </location>
</feature>
<evidence type="ECO:0000256" key="8">
    <source>
        <dbReference type="ARBA" id="ARBA00022989"/>
    </source>
</evidence>
<reference evidence="12" key="1">
    <citation type="submission" date="2025-08" db="UniProtKB">
        <authorList>
            <consortium name="Ensembl"/>
        </authorList>
    </citation>
    <scope>IDENTIFICATION</scope>
</reference>
<evidence type="ECO:0000256" key="9">
    <source>
        <dbReference type="ARBA" id="ARBA00023136"/>
    </source>
</evidence>
<evidence type="ECO:0000256" key="6">
    <source>
        <dbReference type="ARBA" id="ARBA00022729"/>
    </source>
</evidence>
<dbReference type="GO" id="GO:0038024">
    <property type="term" value="F:cargo receptor activity"/>
    <property type="evidence" value="ECO:0007669"/>
    <property type="project" value="Ensembl"/>
</dbReference>
<evidence type="ECO:0000313" key="12">
    <source>
        <dbReference type="Ensembl" id="ENSMMNP00015018788.1"/>
    </source>
</evidence>
<dbReference type="Pfam" id="PF14828">
    <property type="entry name" value="Amnionless"/>
    <property type="match status" value="1"/>
</dbReference>
<comment type="subcellular location">
    <subcellularLocation>
        <location evidence="1">Cell membrane</location>
        <topology evidence="1">Single-pass type I membrane protein</topology>
    </subcellularLocation>
</comment>
<evidence type="ECO:0000256" key="10">
    <source>
        <dbReference type="SAM" id="MobiDB-lite"/>
    </source>
</evidence>
<accession>A0A8C6F8V3</accession>
<proteinExistence type="predicted"/>
<evidence type="ECO:0000256" key="1">
    <source>
        <dbReference type="ARBA" id="ARBA00004251"/>
    </source>
</evidence>
<keyword evidence="7" id="KW-0653">Protein transport</keyword>
<keyword evidence="8 11" id="KW-1133">Transmembrane helix</keyword>
<dbReference type="GeneTree" id="ENSGT00390000007463"/>
<dbReference type="GO" id="GO:0006898">
    <property type="term" value="P:receptor-mediated endocytosis"/>
    <property type="evidence" value="ECO:0007669"/>
    <property type="project" value="Ensembl"/>
</dbReference>
<feature type="region of interest" description="Disordered" evidence="10">
    <location>
        <begin position="464"/>
        <end position="568"/>
    </location>
</feature>
<dbReference type="GO" id="GO:0005102">
    <property type="term" value="F:signaling receptor binding"/>
    <property type="evidence" value="ECO:0007669"/>
    <property type="project" value="Ensembl"/>
</dbReference>
<dbReference type="GO" id="GO:0043001">
    <property type="term" value="P:Golgi to plasma membrane protein transport"/>
    <property type="evidence" value="ECO:0007669"/>
    <property type="project" value="Ensembl"/>
</dbReference>
<dbReference type="GO" id="GO:0043235">
    <property type="term" value="C:receptor complex"/>
    <property type="evidence" value="ECO:0007669"/>
    <property type="project" value="Ensembl"/>
</dbReference>
<dbReference type="GO" id="GO:0009235">
    <property type="term" value="P:cobalamin metabolic process"/>
    <property type="evidence" value="ECO:0007669"/>
    <property type="project" value="Ensembl"/>
</dbReference>
<dbReference type="GO" id="GO:0016324">
    <property type="term" value="C:apical plasma membrane"/>
    <property type="evidence" value="ECO:0007669"/>
    <property type="project" value="Ensembl"/>
</dbReference>
<keyword evidence="3" id="KW-0813">Transport</keyword>
<evidence type="ECO:0000256" key="2">
    <source>
        <dbReference type="ARBA" id="ARBA00021200"/>
    </source>
</evidence>
<keyword evidence="9 11" id="KW-0472">Membrane</keyword>
<dbReference type="GO" id="GO:0005615">
    <property type="term" value="C:extracellular space"/>
    <property type="evidence" value="ECO:0007669"/>
    <property type="project" value="Ensembl"/>
</dbReference>
<feature type="transmembrane region" description="Helical" evidence="11">
    <location>
        <begin position="408"/>
        <end position="430"/>
    </location>
</feature>
<feature type="region of interest" description="Disordered" evidence="10">
    <location>
        <begin position="1"/>
        <end position="33"/>
    </location>
</feature>
<keyword evidence="5 11" id="KW-0812">Transmembrane</keyword>
<evidence type="ECO:0000256" key="11">
    <source>
        <dbReference type="SAM" id="Phobius"/>
    </source>
</evidence>
<dbReference type="Proteomes" id="UP000694561">
    <property type="component" value="Unplaced"/>
</dbReference>
<evidence type="ECO:0000256" key="4">
    <source>
        <dbReference type="ARBA" id="ARBA00022475"/>
    </source>
</evidence>
<keyword evidence="4" id="KW-1003">Cell membrane</keyword>
<dbReference type="PANTHER" id="PTHR14995:SF2">
    <property type="entry name" value="PROTEIN AMNIONLESS"/>
    <property type="match status" value="1"/>
</dbReference>
<reference evidence="12" key="2">
    <citation type="submission" date="2025-09" db="UniProtKB">
        <authorList>
            <consortium name="Ensembl"/>
        </authorList>
    </citation>
    <scope>IDENTIFICATION</scope>
</reference>
<dbReference type="PANTHER" id="PTHR14995">
    <property type="entry name" value="AMNIONLESS"/>
    <property type="match status" value="1"/>
</dbReference>
<gene>
    <name evidence="12" type="primary">AMN</name>
</gene>
<protein>
    <recommendedName>
        <fullName evidence="2">Protein amnionless</fullName>
    </recommendedName>
</protein>
<evidence type="ECO:0000256" key="3">
    <source>
        <dbReference type="ARBA" id="ARBA00022448"/>
    </source>
</evidence>
<organism evidence="12 13">
    <name type="scientific">Monodon monoceros</name>
    <name type="common">Narwhal</name>
    <name type="synonym">Ceratodon monodon</name>
    <dbReference type="NCBI Taxonomy" id="40151"/>
    <lineage>
        <taxon>Eukaryota</taxon>
        <taxon>Metazoa</taxon>
        <taxon>Chordata</taxon>
        <taxon>Craniata</taxon>
        <taxon>Vertebrata</taxon>
        <taxon>Euteleostomi</taxon>
        <taxon>Mammalia</taxon>
        <taxon>Eutheria</taxon>
        <taxon>Laurasiatheria</taxon>
        <taxon>Artiodactyla</taxon>
        <taxon>Whippomorpha</taxon>
        <taxon>Cetacea</taxon>
        <taxon>Odontoceti</taxon>
        <taxon>Monodontidae</taxon>
        <taxon>Monodon</taxon>
    </lineage>
</organism>
<dbReference type="InterPro" id="IPR026112">
    <property type="entry name" value="AMN"/>
</dbReference>
<feature type="compositionally biased region" description="Pro residues" evidence="10">
    <location>
        <begin position="1"/>
        <end position="12"/>
    </location>
</feature>
<dbReference type="Ensembl" id="ENSMMNT00015020639.1">
    <property type="protein sequence ID" value="ENSMMNP00015018788.1"/>
    <property type="gene ID" value="ENSMMNG00015013798.1"/>
</dbReference>
<sequence>MCNLPRPPPPLPARSRGPRGAKSPGLRRGTPGEMGAPGRVLLWLQLCALTRAAYKFWVPNTDFDAAANWSQNRTPCAGATVEFPADKMVSVLVREGHSISDMLLPLDGEFVLASGAGFSALDIGSHLDCSTGGPALFRDPDRFCWHDPRLWRSGDAAHGLFSVDAERVPCSHDDVIFPSDASFRVGLGPGAGTVRVRSVRALGQTFTSDEDLADFLASRAGRLRFHGPGALSVGPEACADQSGCVCGHAEVQPWICAALLQPLGGRCPQAACRDPLRPEGQCCDLCGAIVSLTHGPAFDLQRYRARLLHAFLALPQYQGLQMAVSKVPRQPRLREASGAKADTEIQVVLVETGPETGGAGRLARALLADIAEHGEALGVLSATARESGAPVGGGSAAGLNAPGPRAGLAGGLAAALLLSLLALLAGALLLRRAGRLRYAGRGLGARVRGAQARRAHARPYLQVEEARRGGPRAGWGARGLPQPCVLRGGPGGGGEGTPGGGGVGLPAAGSLTPLSRSSPPRSWTSGAPAAATSLIRSLAKPRPRPERPRNRPPPPLRRRRPCGIPHPPLAKDRVALLNKGLSRTCGQPWTHCFLRCHPSAPAWWDGEGWSSEPVPAGAWPPAQGSPGYYL</sequence>
<evidence type="ECO:0000256" key="7">
    <source>
        <dbReference type="ARBA" id="ARBA00022927"/>
    </source>
</evidence>
<dbReference type="GO" id="GO:0015889">
    <property type="term" value="P:cobalamin transport"/>
    <property type="evidence" value="ECO:0007669"/>
    <property type="project" value="Ensembl"/>
</dbReference>
<feature type="compositionally biased region" description="Gly residues" evidence="10">
    <location>
        <begin position="488"/>
        <end position="504"/>
    </location>
</feature>
<keyword evidence="6" id="KW-0732">Signal</keyword>
<name>A0A8C6F8V3_MONMO</name>
<dbReference type="GO" id="GO:0031528">
    <property type="term" value="C:microvillus membrane"/>
    <property type="evidence" value="ECO:0007669"/>
    <property type="project" value="Ensembl"/>
</dbReference>
<dbReference type="GO" id="GO:0030139">
    <property type="term" value="C:endocytic vesicle"/>
    <property type="evidence" value="ECO:0007669"/>
    <property type="project" value="Ensembl"/>
</dbReference>
<evidence type="ECO:0000256" key="5">
    <source>
        <dbReference type="ARBA" id="ARBA00022692"/>
    </source>
</evidence>
<dbReference type="AlphaFoldDB" id="A0A8C6F8V3"/>
<evidence type="ECO:0000313" key="13">
    <source>
        <dbReference type="Proteomes" id="UP000694561"/>
    </source>
</evidence>